<dbReference type="InterPro" id="IPR036823">
    <property type="entry name" value="Ribosomal_uS7_dom_sf"/>
</dbReference>
<evidence type="ECO:0000256" key="13">
    <source>
        <dbReference type="SAM" id="MobiDB-lite"/>
    </source>
</evidence>
<dbReference type="Pfam" id="PF03105">
    <property type="entry name" value="SPX"/>
    <property type="match status" value="2"/>
</dbReference>
<feature type="transmembrane region" description="Helical" evidence="14">
    <location>
        <begin position="1089"/>
        <end position="1112"/>
    </location>
</feature>
<dbReference type="InterPro" id="IPR047988">
    <property type="entry name" value="Ribosomal_uS7m_fungi"/>
</dbReference>
<dbReference type="CDD" id="cd14868">
    <property type="entry name" value="uS7_Mitochondria_Fungi"/>
    <property type="match status" value="1"/>
</dbReference>
<dbReference type="InterPro" id="IPR004680">
    <property type="entry name" value="Cit_transptr-like_dom"/>
</dbReference>
<dbReference type="GO" id="GO:0006797">
    <property type="term" value="P:polyphosphate metabolic process"/>
    <property type="evidence" value="ECO:0007669"/>
    <property type="project" value="TreeGrafter"/>
</dbReference>
<feature type="transmembrane region" description="Helical" evidence="14">
    <location>
        <begin position="1050"/>
        <end position="1069"/>
    </location>
</feature>
<dbReference type="Gene3D" id="1.10.455.10">
    <property type="entry name" value="Ribosomal protein S7 domain"/>
    <property type="match status" value="1"/>
</dbReference>
<dbReference type="GeneID" id="81429531"/>
<keyword evidence="8" id="KW-0496">Mitochondrion</keyword>
<evidence type="ECO:0000256" key="10">
    <source>
        <dbReference type="ARBA" id="ARBA00023274"/>
    </source>
</evidence>
<dbReference type="GO" id="GO:0005840">
    <property type="term" value="C:ribosome"/>
    <property type="evidence" value="ECO:0007669"/>
    <property type="project" value="UniProtKB-KW"/>
</dbReference>
<keyword evidence="4" id="KW-0813">Transport</keyword>
<dbReference type="InterPro" id="IPR001898">
    <property type="entry name" value="SLC13A/DASS"/>
</dbReference>
<feature type="domain" description="SPX" evidence="15">
    <location>
        <begin position="488"/>
        <end position="756"/>
    </location>
</feature>
<feature type="transmembrane region" description="Helical" evidence="14">
    <location>
        <begin position="1185"/>
        <end position="1205"/>
    </location>
</feature>
<feature type="transmembrane region" description="Helical" evidence="14">
    <location>
        <begin position="1005"/>
        <end position="1034"/>
    </location>
</feature>
<dbReference type="FunFam" id="1.10.455.10:FF:000006">
    <property type="entry name" value="37S ribosomal protein S7, mitochondrial"/>
    <property type="match status" value="1"/>
</dbReference>
<dbReference type="PANTHER" id="PTHR10283:SF92">
    <property type="entry name" value="LOW-AFFINITY PHOSPHATE TRANSPORTER PHO91"/>
    <property type="match status" value="1"/>
</dbReference>
<name>A0A9W9HW67_9EURO</name>
<keyword evidence="9 14" id="KW-0472">Membrane</keyword>
<accession>A0A9W9HW67</accession>
<dbReference type="CDD" id="cd14478">
    <property type="entry name" value="SPX_PHO87_PHO90_like"/>
    <property type="match status" value="1"/>
</dbReference>
<dbReference type="RefSeq" id="XP_056540120.1">
    <property type="nucleotide sequence ID" value="XM_056690355.1"/>
</dbReference>
<dbReference type="Proteomes" id="UP001149163">
    <property type="component" value="Unassembled WGS sequence"/>
</dbReference>
<protein>
    <recommendedName>
        <fullName evidence="12">Small ribosomal subunit protein uS7m</fullName>
    </recommendedName>
</protein>
<dbReference type="InterPro" id="IPR004331">
    <property type="entry name" value="SPX_dom"/>
</dbReference>
<dbReference type="OrthoDB" id="10260443at2759"/>
<evidence type="ECO:0000256" key="2">
    <source>
        <dbReference type="ARBA" id="ARBA00004173"/>
    </source>
</evidence>
<organism evidence="16 17">
    <name type="scientific">Penicillium canariense</name>
    <dbReference type="NCBI Taxonomy" id="189055"/>
    <lineage>
        <taxon>Eukaryota</taxon>
        <taxon>Fungi</taxon>
        <taxon>Dikarya</taxon>
        <taxon>Ascomycota</taxon>
        <taxon>Pezizomycotina</taxon>
        <taxon>Eurotiomycetes</taxon>
        <taxon>Eurotiomycetidae</taxon>
        <taxon>Eurotiales</taxon>
        <taxon>Aspergillaceae</taxon>
        <taxon>Penicillium</taxon>
    </lineage>
</organism>
<feature type="transmembrane region" description="Helical" evidence="14">
    <location>
        <begin position="870"/>
        <end position="895"/>
    </location>
</feature>
<feature type="transmembrane region" description="Helical" evidence="14">
    <location>
        <begin position="960"/>
        <end position="985"/>
    </location>
</feature>
<comment type="subcellular location">
    <subcellularLocation>
        <location evidence="1">Membrane</location>
        <topology evidence="1">Multi-pass membrane protein</topology>
    </subcellularLocation>
    <subcellularLocation>
        <location evidence="2">Mitochondrion</location>
    </subcellularLocation>
</comment>
<dbReference type="InterPro" id="IPR023798">
    <property type="entry name" value="Ribosomal_uS7_dom"/>
</dbReference>
<evidence type="ECO:0000256" key="9">
    <source>
        <dbReference type="ARBA" id="ARBA00023136"/>
    </source>
</evidence>
<keyword evidence="17" id="KW-1185">Reference proteome</keyword>
<dbReference type="Pfam" id="PF00177">
    <property type="entry name" value="Ribosomal_S7"/>
    <property type="match status" value="1"/>
</dbReference>
<evidence type="ECO:0000313" key="16">
    <source>
        <dbReference type="EMBL" id="KAJ5157131.1"/>
    </source>
</evidence>
<feature type="transmembrane region" description="Helical" evidence="14">
    <location>
        <begin position="1272"/>
        <end position="1293"/>
    </location>
</feature>
<comment type="similarity">
    <text evidence="3">Belongs to the universal ribosomal protein uS7 family.</text>
</comment>
<dbReference type="GO" id="GO:1990904">
    <property type="term" value="C:ribonucleoprotein complex"/>
    <property type="evidence" value="ECO:0007669"/>
    <property type="project" value="UniProtKB-KW"/>
</dbReference>
<dbReference type="EMBL" id="JAPQKN010000006">
    <property type="protein sequence ID" value="KAJ5157131.1"/>
    <property type="molecule type" value="Genomic_DNA"/>
</dbReference>
<comment type="function">
    <text evidence="11">Component of the mitochondrial ribosome (mitoribosome), a dedicated translation machinery responsible for the synthesis of mitochondrial genome-encoded proteins, including at least some of the essential transmembrane subunits of the mitochondrial respiratory chain. The mitoribosomes are attached to the mitochondrial inner membrane and translation products are cotranslationally integrated into the membrane.</text>
</comment>
<keyword evidence="6" id="KW-0689">Ribosomal protein</keyword>
<feature type="region of interest" description="Disordered" evidence="13">
    <location>
        <begin position="37"/>
        <end position="63"/>
    </location>
</feature>
<evidence type="ECO:0000256" key="4">
    <source>
        <dbReference type="ARBA" id="ARBA00022448"/>
    </source>
</evidence>
<reference evidence="16" key="2">
    <citation type="journal article" date="2023" name="IMA Fungus">
        <title>Comparative genomic study of the Penicillium genus elucidates a diverse pangenome and 15 lateral gene transfer events.</title>
        <authorList>
            <person name="Petersen C."/>
            <person name="Sorensen T."/>
            <person name="Nielsen M.R."/>
            <person name="Sondergaard T.E."/>
            <person name="Sorensen J.L."/>
            <person name="Fitzpatrick D.A."/>
            <person name="Frisvad J.C."/>
            <person name="Nielsen K.L."/>
        </authorList>
    </citation>
    <scope>NUCLEOTIDE SEQUENCE</scope>
    <source>
        <strain evidence="16">IBT 26290</strain>
    </source>
</reference>
<dbReference type="CDD" id="cd01115">
    <property type="entry name" value="SLC13_permease"/>
    <property type="match status" value="1"/>
</dbReference>
<reference evidence="16" key="1">
    <citation type="submission" date="2022-11" db="EMBL/GenBank/DDBJ databases">
        <authorList>
            <person name="Petersen C."/>
        </authorList>
    </citation>
    <scope>NUCLEOTIDE SEQUENCE</scope>
    <source>
        <strain evidence="16">IBT 26290</strain>
    </source>
</reference>
<feature type="transmembrane region" description="Helical" evidence="14">
    <location>
        <begin position="1157"/>
        <end position="1179"/>
    </location>
</feature>
<evidence type="ECO:0000256" key="1">
    <source>
        <dbReference type="ARBA" id="ARBA00004141"/>
    </source>
</evidence>
<keyword evidence="10" id="KW-0687">Ribonucleoprotein</keyword>
<feature type="compositionally biased region" description="Acidic residues" evidence="13">
    <location>
        <begin position="636"/>
        <end position="647"/>
    </location>
</feature>
<dbReference type="Pfam" id="PF03600">
    <property type="entry name" value="CitMHS"/>
    <property type="match status" value="1"/>
</dbReference>
<feature type="region of interest" description="Disordered" evidence="13">
    <location>
        <begin position="427"/>
        <end position="450"/>
    </location>
</feature>
<gene>
    <name evidence="16" type="ORF">N7482_008231</name>
</gene>
<evidence type="ECO:0000256" key="14">
    <source>
        <dbReference type="SAM" id="Phobius"/>
    </source>
</evidence>
<evidence type="ECO:0000256" key="6">
    <source>
        <dbReference type="ARBA" id="ARBA00022980"/>
    </source>
</evidence>
<evidence type="ECO:0000259" key="15">
    <source>
        <dbReference type="PROSITE" id="PS51382"/>
    </source>
</evidence>
<evidence type="ECO:0000256" key="11">
    <source>
        <dbReference type="ARBA" id="ARBA00037226"/>
    </source>
</evidence>
<evidence type="ECO:0000256" key="3">
    <source>
        <dbReference type="ARBA" id="ARBA00007151"/>
    </source>
</evidence>
<dbReference type="GO" id="GO:0005739">
    <property type="term" value="C:mitochondrion"/>
    <property type="evidence" value="ECO:0007669"/>
    <property type="project" value="UniProtKB-SubCell"/>
</dbReference>
<feature type="transmembrane region" description="Helical" evidence="14">
    <location>
        <begin position="907"/>
        <end position="940"/>
    </location>
</feature>
<evidence type="ECO:0000256" key="5">
    <source>
        <dbReference type="ARBA" id="ARBA00022692"/>
    </source>
</evidence>
<proteinExistence type="inferred from homology"/>
<evidence type="ECO:0000313" key="17">
    <source>
        <dbReference type="Proteomes" id="UP001149163"/>
    </source>
</evidence>
<feature type="transmembrane region" description="Helical" evidence="14">
    <location>
        <begin position="1226"/>
        <end position="1252"/>
    </location>
</feature>
<evidence type="ECO:0000256" key="7">
    <source>
        <dbReference type="ARBA" id="ARBA00022989"/>
    </source>
</evidence>
<feature type="transmembrane region" description="Helical" evidence="14">
    <location>
        <begin position="1314"/>
        <end position="1340"/>
    </location>
</feature>
<keyword evidence="7 14" id="KW-1133">Transmembrane helix</keyword>
<feature type="region of interest" description="Disordered" evidence="13">
    <location>
        <begin position="359"/>
        <end position="378"/>
    </location>
</feature>
<dbReference type="SUPFAM" id="SSF47973">
    <property type="entry name" value="Ribosomal protein S7"/>
    <property type="match status" value="1"/>
</dbReference>
<sequence length="1342" mass="148638">MPPRLNLFTANKAISALCQRSSAPRAQRSVALPLRLHDQKRWNSSQRNKKALSPDEQKFPTQDQLPHVGEEAAEMDRIMSKEKSSYNVYFLVTEVLQDDSIDHGLFEQILKRDKDGLKHMPKVMQDQLKKSGGSRSFSTSARSLLPDMQNTESQDDISAAVLAEMIEQVNEQTAARLPEGLKFDVPVLPSEKKTLNFRKRYDTMQDQFTKMLMQDGKLARAQKNMSIILDHLRTSSPPNINPRRALMGGPPAPQLPLDPVLYLTCIVDSVAPLFRIRQQKGIAGGGTAVQVPHPLNLRQRRRAAIKWILDASEKRRDAQLAHRVANELVAVAEGRSGVWERRDQQHKIGISGRANLGLAPRRRPIPLRPPQTTVAPPSNRESFELVDFNAASRSPIARAAEFVAARARQSRYAVKLFEPAASSRSLARLGSEPHAEASPEKTASSQNRLRASRSTRLRFWAEALRRRAHRANPNRVLVAGDLETAAKMKFSHSIQFNAVPDWSSNYIAYSNLKKSIYTLEKQVNRTEGQSSADVESAPLLGTSQLNNPDGIFKRALDAELDKICTFYEQKQAEIFHNTEKLMQEAMDYLSETDGVNMDPVSETVIKARMLSSASRWSAGSVFRNFGNGQRRRSSVSEEDGDSDDDQDPSASLTLRRRTMQSTDGESTTDDPHAGDMADSTFFGQAGSRSRRNSNLSDQAFLALYNAGVSLKKRLIETYVSLCELRSFIELNKTGFSKALKKYDKTLFRNLRRDYLASVVNSAVPFTDTTMAAVDSHIDKVEGVYADVVTKGNRELASRELRLHLREHVVWERNTVWREMIEIERRAQAANVGIRRTLLGGDEDPATARRQGDKQEIRTQEVATPLGRIHFPVWLCSLSFGTLILSFAVFGAMLSVPIMETPEQQNCLAMLVLVSILWATEAIPLFVTSLLIPFLVVILGIMRSEDKPHKRLGPKEATGLVFSSMWTPVIMLLLGGFTIAAALSKYDIARRMAMFVLSKAGSEPRIVLLTNMFVSMFLSMWISNVASPVLCYSIIQPLLRNLSPDSDFGKALVLGIALAANVGGAASPIASPQNIIALQNMYPSISWGTWFFISLPVCIISILLIWGLLLVTFRPGRNATVIPMRPVKDRFTGTQYFISAVTLVTIALWCASHQLEHVFGDMGVIAIIPLVLFFGTGILNKEDFNNFLWTIIILAAGGLCLGKAVTSSGLLHTIASGITAKVEHLSLYSLLLVFSALILVIATFISHTVAALIMLPLVRQIGVGMEDPHPNLLVMAGALMCSVAMALPTSGFPNMTAIMTEVPQTGQRYLQVRHFLTCGIPSSLMAFVVIVTIGYGLMYVAGL</sequence>
<keyword evidence="5 14" id="KW-0812">Transmembrane</keyword>
<comment type="caution">
    <text evidence="16">The sequence shown here is derived from an EMBL/GenBank/DDBJ whole genome shotgun (WGS) entry which is preliminary data.</text>
</comment>
<dbReference type="GO" id="GO:0005886">
    <property type="term" value="C:plasma membrane"/>
    <property type="evidence" value="ECO:0007669"/>
    <property type="project" value="TreeGrafter"/>
</dbReference>
<dbReference type="GO" id="GO:0006817">
    <property type="term" value="P:phosphate ion transport"/>
    <property type="evidence" value="ECO:0007669"/>
    <property type="project" value="TreeGrafter"/>
</dbReference>
<dbReference type="PANTHER" id="PTHR10283">
    <property type="entry name" value="SOLUTE CARRIER FAMILY 13 MEMBER"/>
    <property type="match status" value="1"/>
</dbReference>
<evidence type="ECO:0000256" key="12">
    <source>
        <dbReference type="ARBA" id="ARBA00039306"/>
    </source>
</evidence>
<dbReference type="PROSITE" id="PS51382">
    <property type="entry name" value="SPX"/>
    <property type="match status" value="1"/>
</dbReference>
<feature type="transmembrane region" description="Helical" evidence="14">
    <location>
        <begin position="1132"/>
        <end position="1150"/>
    </location>
</feature>
<dbReference type="NCBIfam" id="TIGR00785">
    <property type="entry name" value="dass"/>
    <property type="match status" value="1"/>
</dbReference>
<dbReference type="GO" id="GO:0005315">
    <property type="term" value="F:phosphate transmembrane transporter activity"/>
    <property type="evidence" value="ECO:0007669"/>
    <property type="project" value="TreeGrafter"/>
</dbReference>
<feature type="region of interest" description="Disordered" evidence="13">
    <location>
        <begin position="627"/>
        <end position="691"/>
    </location>
</feature>
<evidence type="ECO:0000256" key="8">
    <source>
        <dbReference type="ARBA" id="ARBA00023128"/>
    </source>
</evidence>